<sequence>MKGNEFEEFLCVRPKPGSLLNVSRQVPSPANQACHYLQKVLHRRRGKALSSTDVVELTGVVLLVVISADIVCTLCLEKRKHTKEQRRYSSIWNRSHDLTGVIASYMVQITWPTSVLEAVRNAELYGIAEGSMVLNAVTRNVGEAAIVSVVLILVVALLVVARRRSYGLILYIINAHILLVCAILVFTLLNVSTSPALGNIDSFYKLLMCYNKSDHRIGSTMIGGLDDGILSDSITSLIHHVVRVLLDQALWQVSINLSPNHAVLGLLLASIMAVCVPFALSVVCGLGFRALESAFSNAALLNETQKTYGLVMFATPMHLMGKTGIWVIFIVILLLLVTSCAFSIVGASSVLYHDVLLTYIRPFKKQADKTACLLCGKRRGHLASRRSVCRCRSMLECAACGTDTWTKEQCGSRSGATLVYSCQTHGAYRAYLDEMSRGLLPIAFTVAACMMPLFILFSDTAMSNFPFYGLCTPFVGCLCLSIVWHRLSKGALLIGYFASAGASLALWFVLAKASSLDAKQIHVVGLGVALLGGFLLPALITLALTEPLSSKVASSVWRCVQEIDNPLVPWPEVLTRETDLRFSLRLSENKPPLLEILPNFIWTFNFDRFFFLVGSVEIWTYLSIAFCLTFPLLLLISQHSAYKECRLHRLRTLMRHSILRLPAEGRITDRR</sequence>
<keyword evidence="2" id="KW-0472">Membrane</keyword>
<dbReference type="PANTHER" id="PTHR46154:SF4">
    <property type="entry name" value="UREA ACTIVE TRANSPORTER"/>
    <property type="match status" value="1"/>
</dbReference>
<feature type="transmembrane region" description="Helical" evidence="2">
    <location>
        <begin position="490"/>
        <end position="511"/>
    </location>
</feature>
<comment type="caution">
    <text evidence="3">The sequence shown here is derived from an EMBL/GenBank/DDBJ whole genome shotgun (WGS) entry which is preliminary data.</text>
</comment>
<keyword evidence="2" id="KW-1133">Transmembrane helix</keyword>
<feature type="transmembrane region" description="Helical" evidence="2">
    <location>
        <begin position="262"/>
        <end position="288"/>
    </location>
</feature>
<dbReference type="EMBL" id="JAKROA010000011">
    <property type="protein sequence ID" value="KAL5104705.1"/>
    <property type="molecule type" value="Genomic_DNA"/>
</dbReference>
<evidence type="ECO:0000256" key="1">
    <source>
        <dbReference type="ARBA" id="ARBA00022448"/>
    </source>
</evidence>
<keyword evidence="4" id="KW-1185">Reference proteome</keyword>
<dbReference type="InterPro" id="IPR038377">
    <property type="entry name" value="Na/Glc_symporter_sf"/>
</dbReference>
<feature type="transmembrane region" description="Helical" evidence="2">
    <location>
        <begin position="438"/>
        <end position="458"/>
    </location>
</feature>
<feature type="transmembrane region" description="Helical" evidence="2">
    <location>
        <begin position="168"/>
        <end position="189"/>
    </location>
</feature>
<feature type="transmembrane region" description="Helical" evidence="2">
    <location>
        <begin position="618"/>
        <end position="636"/>
    </location>
</feature>
<evidence type="ECO:0000313" key="4">
    <source>
        <dbReference type="Proteomes" id="UP001651158"/>
    </source>
</evidence>
<dbReference type="InterPro" id="IPR031155">
    <property type="entry name" value="DUR"/>
</dbReference>
<name>A0ABR4Q515_9CEST</name>
<evidence type="ECO:0000313" key="3">
    <source>
        <dbReference type="EMBL" id="KAL5104705.1"/>
    </source>
</evidence>
<feature type="transmembrane region" description="Helical" evidence="2">
    <location>
        <begin position="325"/>
        <end position="352"/>
    </location>
</feature>
<dbReference type="Gene3D" id="1.20.1730.10">
    <property type="entry name" value="Sodium/glucose cotransporter"/>
    <property type="match status" value="1"/>
</dbReference>
<keyword evidence="2" id="KW-0812">Transmembrane</keyword>
<evidence type="ECO:0000256" key="2">
    <source>
        <dbReference type="SAM" id="Phobius"/>
    </source>
</evidence>
<dbReference type="Proteomes" id="UP001651158">
    <property type="component" value="Unassembled WGS sequence"/>
</dbReference>
<keyword evidence="1" id="KW-0813">Transport</keyword>
<protein>
    <submittedName>
        <fullName evidence="3">Uncharacterized protein</fullName>
    </submittedName>
</protein>
<gene>
    <name evidence="3" type="ORF">TcWFU_006095</name>
</gene>
<organism evidence="3 4">
    <name type="scientific">Taenia crassiceps</name>
    <dbReference type="NCBI Taxonomy" id="6207"/>
    <lineage>
        <taxon>Eukaryota</taxon>
        <taxon>Metazoa</taxon>
        <taxon>Spiralia</taxon>
        <taxon>Lophotrochozoa</taxon>
        <taxon>Platyhelminthes</taxon>
        <taxon>Cestoda</taxon>
        <taxon>Eucestoda</taxon>
        <taxon>Cyclophyllidea</taxon>
        <taxon>Taeniidae</taxon>
        <taxon>Taenia</taxon>
    </lineage>
</organism>
<proteinExistence type="predicted"/>
<feature type="transmembrane region" description="Helical" evidence="2">
    <location>
        <begin position="523"/>
        <end position="544"/>
    </location>
</feature>
<feature type="transmembrane region" description="Helical" evidence="2">
    <location>
        <begin position="141"/>
        <end position="161"/>
    </location>
</feature>
<accession>A0ABR4Q515</accession>
<dbReference type="PANTHER" id="PTHR46154">
    <property type="match status" value="1"/>
</dbReference>
<feature type="transmembrane region" description="Helical" evidence="2">
    <location>
        <begin position="465"/>
        <end position="484"/>
    </location>
</feature>
<reference evidence="3 4" key="1">
    <citation type="journal article" date="2022" name="Front. Cell. Infect. Microbiol.">
        <title>The Genomes of Two Strains of Taenia crassiceps the Animal Model for the Study of Human Cysticercosis.</title>
        <authorList>
            <person name="Bobes R.J."/>
            <person name="Estrada K."/>
            <person name="Rios-Valencia D.G."/>
            <person name="Calderon-Gallegos A."/>
            <person name="de la Torre P."/>
            <person name="Carrero J.C."/>
            <person name="Sanchez-Flores A."/>
            <person name="Laclette J.P."/>
        </authorList>
    </citation>
    <scope>NUCLEOTIDE SEQUENCE [LARGE SCALE GENOMIC DNA]</scope>
    <source>
        <strain evidence="3">WFUcys</strain>
    </source>
</reference>